<dbReference type="EMBL" id="CAXJIO010000012">
    <property type="protein sequence ID" value="CAL2103334.1"/>
    <property type="molecule type" value="Genomic_DNA"/>
</dbReference>
<keyword evidence="1" id="KW-1133">Transmembrane helix</keyword>
<comment type="caution">
    <text evidence="2">The sequence shown here is derived from an EMBL/GenBank/DDBJ whole genome shotgun (WGS) entry which is preliminary data.</text>
</comment>
<reference evidence="2 3" key="1">
    <citation type="submission" date="2024-05" db="EMBL/GenBank/DDBJ databases">
        <authorList>
            <person name="Duchaud E."/>
        </authorList>
    </citation>
    <scope>NUCLEOTIDE SEQUENCE [LARGE SCALE GENOMIC DNA]</scope>
    <source>
        <strain evidence="2">Ena-SAMPLE-TAB-13-05-2024-13:56:06:370-140308</strain>
    </source>
</reference>
<name>A0ABM9PCK8_9FLAO</name>
<sequence>MRLYTRCKSCKSEFKIKSNAETRPDLQMEKGEEFKVNCLNCGKVDKVHVNDIRAEQNNIIILIGLVFGIITTIVLWYYFGAIGTISAIIPVLFWQTEMKSVKAFNSYLIRRK</sequence>
<gene>
    <name evidence="2" type="ORF">T190423A01A_30448</name>
</gene>
<keyword evidence="3" id="KW-1185">Reference proteome</keyword>
<protein>
    <recommendedName>
        <fullName evidence="4">Cxxc_20_cxxc protein</fullName>
    </recommendedName>
</protein>
<evidence type="ECO:0000256" key="1">
    <source>
        <dbReference type="SAM" id="Phobius"/>
    </source>
</evidence>
<evidence type="ECO:0008006" key="4">
    <source>
        <dbReference type="Google" id="ProtNLM"/>
    </source>
</evidence>
<dbReference type="RefSeq" id="WP_348717503.1">
    <property type="nucleotide sequence ID" value="NZ_CAXJIO010000012.1"/>
</dbReference>
<keyword evidence="1" id="KW-0812">Transmembrane</keyword>
<proteinExistence type="predicted"/>
<evidence type="ECO:0000313" key="3">
    <source>
        <dbReference type="Proteomes" id="UP001497527"/>
    </source>
</evidence>
<dbReference type="Proteomes" id="UP001497527">
    <property type="component" value="Unassembled WGS sequence"/>
</dbReference>
<organism evidence="2 3">
    <name type="scientific">Tenacibaculum polynesiense</name>
    <dbReference type="NCBI Taxonomy" id="3137857"/>
    <lineage>
        <taxon>Bacteria</taxon>
        <taxon>Pseudomonadati</taxon>
        <taxon>Bacteroidota</taxon>
        <taxon>Flavobacteriia</taxon>
        <taxon>Flavobacteriales</taxon>
        <taxon>Flavobacteriaceae</taxon>
        <taxon>Tenacibaculum</taxon>
    </lineage>
</organism>
<keyword evidence="1" id="KW-0472">Membrane</keyword>
<evidence type="ECO:0000313" key="2">
    <source>
        <dbReference type="EMBL" id="CAL2103334.1"/>
    </source>
</evidence>
<accession>A0ABM9PCK8</accession>
<feature type="transmembrane region" description="Helical" evidence="1">
    <location>
        <begin position="59"/>
        <end position="79"/>
    </location>
</feature>